<accession>A0A8H3ECK0</accession>
<feature type="domain" description="DUF3752" evidence="2">
    <location>
        <begin position="179"/>
        <end position="324"/>
    </location>
</feature>
<dbReference type="AlphaFoldDB" id="A0A8H3ECK0"/>
<dbReference type="PANTHER" id="PTHR46370">
    <property type="entry name" value="GPALPP MOTIFS-CONTAINING PROTEIN 1"/>
    <property type="match status" value="1"/>
</dbReference>
<feature type="compositionally biased region" description="Acidic residues" evidence="1">
    <location>
        <begin position="129"/>
        <end position="139"/>
    </location>
</feature>
<dbReference type="InterPro" id="IPR046331">
    <property type="entry name" value="GPAM1-like"/>
</dbReference>
<feature type="compositionally biased region" description="Basic and acidic residues" evidence="1">
    <location>
        <begin position="222"/>
        <end position="235"/>
    </location>
</feature>
<name>A0A8H3ECK0_9LECA</name>
<evidence type="ECO:0000313" key="3">
    <source>
        <dbReference type="EMBL" id="CAF9904586.1"/>
    </source>
</evidence>
<evidence type="ECO:0000256" key="1">
    <source>
        <dbReference type="SAM" id="MobiDB-lite"/>
    </source>
</evidence>
<organism evidence="3 4">
    <name type="scientific">Gomphillus americanus</name>
    <dbReference type="NCBI Taxonomy" id="1940652"/>
    <lineage>
        <taxon>Eukaryota</taxon>
        <taxon>Fungi</taxon>
        <taxon>Dikarya</taxon>
        <taxon>Ascomycota</taxon>
        <taxon>Pezizomycotina</taxon>
        <taxon>Lecanoromycetes</taxon>
        <taxon>OSLEUM clade</taxon>
        <taxon>Ostropomycetidae</taxon>
        <taxon>Ostropales</taxon>
        <taxon>Graphidaceae</taxon>
        <taxon>Gomphilloideae</taxon>
        <taxon>Gomphillus</taxon>
    </lineage>
</organism>
<protein>
    <recommendedName>
        <fullName evidence="2">DUF3752 domain-containing protein</fullName>
    </recommendedName>
</protein>
<reference evidence="3" key="1">
    <citation type="submission" date="2021-03" db="EMBL/GenBank/DDBJ databases">
        <authorList>
            <person name="Tagirdzhanova G."/>
        </authorList>
    </citation>
    <scope>NUCLEOTIDE SEQUENCE</scope>
</reference>
<feature type="region of interest" description="Disordered" evidence="1">
    <location>
        <begin position="1"/>
        <end position="294"/>
    </location>
</feature>
<comment type="caution">
    <text evidence="3">The sequence shown here is derived from an EMBL/GenBank/DDBJ whole genome shotgun (WGS) entry which is preliminary data.</text>
</comment>
<evidence type="ECO:0000259" key="2">
    <source>
        <dbReference type="Pfam" id="PF12572"/>
    </source>
</evidence>
<dbReference type="EMBL" id="CAJPDQ010000002">
    <property type="protein sequence ID" value="CAF9904586.1"/>
    <property type="molecule type" value="Genomic_DNA"/>
</dbReference>
<evidence type="ECO:0000313" key="4">
    <source>
        <dbReference type="Proteomes" id="UP000664169"/>
    </source>
</evidence>
<dbReference type="Pfam" id="PF12572">
    <property type="entry name" value="DUF3752"/>
    <property type="match status" value="1"/>
</dbReference>
<proteinExistence type="predicted"/>
<feature type="compositionally biased region" description="Polar residues" evidence="1">
    <location>
        <begin position="31"/>
        <end position="40"/>
    </location>
</feature>
<sequence>MPGIGPTLPPHLTSKRKREDEDGDESNENDTSGSPATILNNIKIKNARTVGPSLPSPDSAQRTGPPDAIIQSDADEIEPQLSQHIHTSDDGSGLPITSNIANSSQAKSKIFGPALPSVEAVQEPTATAGDDEESDDDDFGPTLPGKAAGKIPAYTDSAQEAESTQTLPKSGRDDWMLAPPTSSDWTSRIDPSKLKNRGFNTGKGTRAAPSSGGDASLWTETPEQKRKRLEDEMLGTKKFHQTESNNPVSAKRGAEDAEMAKKVQAYNERHRVAPMYASEKAEIDDDDPSKRAFDRDKDIAGSKLTRTERKQMMDKAANFGSRFSKGTYL</sequence>
<dbReference type="Proteomes" id="UP000664169">
    <property type="component" value="Unassembled WGS sequence"/>
</dbReference>
<feature type="compositionally biased region" description="Polar residues" evidence="1">
    <location>
        <begin position="95"/>
        <end position="107"/>
    </location>
</feature>
<dbReference type="OrthoDB" id="73491at2759"/>
<keyword evidence="4" id="KW-1185">Reference proteome</keyword>
<feature type="compositionally biased region" description="Basic and acidic residues" evidence="1">
    <location>
        <begin position="252"/>
        <end position="271"/>
    </location>
</feature>
<dbReference type="InterPro" id="IPR022226">
    <property type="entry name" value="DUF3752"/>
</dbReference>
<dbReference type="PANTHER" id="PTHR46370:SF1">
    <property type="entry name" value="GPALPP MOTIFS-CONTAINING PROTEIN 1"/>
    <property type="match status" value="1"/>
</dbReference>
<gene>
    <name evidence="3" type="ORF">GOMPHAMPRED_002887</name>
</gene>
<feature type="compositionally biased region" description="Polar residues" evidence="1">
    <location>
        <begin position="156"/>
        <end position="168"/>
    </location>
</feature>